<sequence>MSLSNNAAVIAEKNFCPYLMVQWNRHFLCIQGHPEWITNYSRARSNDRRVIIPAPRIEAGLASLHTELNNTLFARWIIDFVRQ</sequence>
<gene>
    <name evidence="1" type="ORF">MNBD_GAMMA21-1214</name>
</gene>
<dbReference type="AlphaFoldDB" id="A0A3B0ZFQ1"/>
<reference evidence="1" key="1">
    <citation type="submission" date="2018-06" db="EMBL/GenBank/DDBJ databases">
        <authorList>
            <person name="Zhirakovskaya E."/>
        </authorList>
    </citation>
    <scope>NUCLEOTIDE SEQUENCE</scope>
</reference>
<dbReference type="Gene3D" id="3.40.50.880">
    <property type="match status" value="1"/>
</dbReference>
<name>A0A3B0ZFQ1_9ZZZZ</name>
<dbReference type="SUPFAM" id="SSF52317">
    <property type="entry name" value="Class I glutamine amidotransferase-like"/>
    <property type="match status" value="1"/>
</dbReference>
<dbReference type="InterPro" id="IPR029062">
    <property type="entry name" value="Class_I_gatase-like"/>
</dbReference>
<organism evidence="1">
    <name type="scientific">hydrothermal vent metagenome</name>
    <dbReference type="NCBI Taxonomy" id="652676"/>
    <lineage>
        <taxon>unclassified sequences</taxon>
        <taxon>metagenomes</taxon>
        <taxon>ecological metagenomes</taxon>
    </lineage>
</organism>
<protein>
    <submittedName>
        <fullName evidence="1">Uncharacterized protein</fullName>
    </submittedName>
</protein>
<dbReference type="EMBL" id="UOFR01000014">
    <property type="protein sequence ID" value="VAW92318.1"/>
    <property type="molecule type" value="Genomic_DNA"/>
</dbReference>
<evidence type="ECO:0000313" key="1">
    <source>
        <dbReference type="EMBL" id="VAW92318.1"/>
    </source>
</evidence>
<proteinExistence type="predicted"/>
<accession>A0A3B0ZFQ1</accession>